<dbReference type="InterPro" id="IPR022893">
    <property type="entry name" value="Shikimate_DH_fam"/>
</dbReference>
<dbReference type="Gene3D" id="3.20.20.70">
    <property type="entry name" value="Aldolase class I"/>
    <property type="match status" value="1"/>
</dbReference>
<name>A0AAD2CQC6_9STRA</name>
<dbReference type="Gene3D" id="3.40.50.10860">
    <property type="entry name" value="Leucine Dehydrogenase, chain A, domain 1"/>
    <property type="match status" value="1"/>
</dbReference>
<dbReference type="Proteomes" id="UP001295423">
    <property type="component" value="Unassembled WGS sequence"/>
</dbReference>
<dbReference type="InterPro" id="IPR013708">
    <property type="entry name" value="Shikimate_DH-bd_N"/>
</dbReference>
<dbReference type="CDD" id="cd01065">
    <property type="entry name" value="NAD_bind_Shikimate_DH"/>
    <property type="match status" value="1"/>
</dbReference>
<evidence type="ECO:0000313" key="4">
    <source>
        <dbReference type="EMBL" id="CAJ1942920.1"/>
    </source>
</evidence>
<dbReference type="SUPFAM" id="SSF53223">
    <property type="entry name" value="Aminoacid dehydrogenase-like, N-terminal domain"/>
    <property type="match status" value="1"/>
</dbReference>
<gene>
    <name evidence="4" type="ORF">CYCCA115_LOCUS8187</name>
</gene>
<dbReference type="PANTHER" id="PTHR21089:SF1">
    <property type="entry name" value="BIFUNCTIONAL 3-DEHYDROQUINATE DEHYDRATASE_SHIKIMATE DEHYDROGENASE, CHLOROPLASTIC"/>
    <property type="match status" value="1"/>
</dbReference>
<dbReference type="InterPro" id="IPR001381">
    <property type="entry name" value="DHquinase_I"/>
</dbReference>
<dbReference type="GO" id="GO:0019632">
    <property type="term" value="P:shikimate metabolic process"/>
    <property type="evidence" value="ECO:0007669"/>
    <property type="project" value="TreeGrafter"/>
</dbReference>
<dbReference type="InterPro" id="IPR036291">
    <property type="entry name" value="NAD(P)-bd_dom_sf"/>
</dbReference>
<dbReference type="GO" id="GO:0003855">
    <property type="term" value="F:3-dehydroquinate dehydratase activity"/>
    <property type="evidence" value="ECO:0007669"/>
    <property type="project" value="InterPro"/>
</dbReference>
<protein>
    <recommendedName>
        <fullName evidence="6">Shikimate dehydrogenase (NADP(+))</fullName>
    </recommendedName>
</protein>
<comment type="caution">
    <text evidence="4">The sequence shown here is derived from an EMBL/GenBank/DDBJ whole genome shotgun (WGS) entry which is preliminary data.</text>
</comment>
<dbReference type="GO" id="GO:0005829">
    <property type="term" value="C:cytosol"/>
    <property type="evidence" value="ECO:0007669"/>
    <property type="project" value="TreeGrafter"/>
</dbReference>
<dbReference type="Gene3D" id="3.40.50.720">
    <property type="entry name" value="NAD(P)-binding Rossmann-like Domain"/>
    <property type="match status" value="1"/>
</dbReference>
<dbReference type="SUPFAM" id="SSF51569">
    <property type="entry name" value="Aldolase"/>
    <property type="match status" value="1"/>
</dbReference>
<dbReference type="PANTHER" id="PTHR21089">
    <property type="entry name" value="SHIKIMATE DEHYDROGENASE"/>
    <property type="match status" value="1"/>
</dbReference>
<dbReference type="GO" id="GO:0050661">
    <property type="term" value="F:NADP binding"/>
    <property type="evidence" value="ECO:0007669"/>
    <property type="project" value="TreeGrafter"/>
</dbReference>
<dbReference type="AlphaFoldDB" id="A0AAD2CQC6"/>
<evidence type="ECO:0000313" key="5">
    <source>
        <dbReference type="Proteomes" id="UP001295423"/>
    </source>
</evidence>
<proteinExistence type="predicted"/>
<dbReference type="Pfam" id="PF01487">
    <property type="entry name" value="DHquinase_I"/>
    <property type="match status" value="1"/>
</dbReference>
<dbReference type="CDD" id="cd00502">
    <property type="entry name" value="DHQase_I"/>
    <property type="match status" value="1"/>
</dbReference>
<feature type="domain" description="SDH C-terminal" evidence="3">
    <location>
        <begin position="737"/>
        <end position="767"/>
    </location>
</feature>
<evidence type="ECO:0000259" key="3">
    <source>
        <dbReference type="Pfam" id="PF18317"/>
    </source>
</evidence>
<dbReference type="EMBL" id="CAKOGP040001112">
    <property type="protein sequence ID" value="CAJ1942920.1"/>
    <property type="molecule type" value="Genomic_DNA"/>
</dbReference>
<feature type="signal peptide" evidence="1">
    <location>
        <begin position="1"/>
        <end position="16"/>
    </location>
</feature>
<reference evidence="4" key="1">
    <citation type="submission" date="2023-08" db="EMBL/GenBank/DDBJ databases">
        <authorList>
            <person name="Audoor S."/>
            <person name="Bilcke G."/>
        </authorList>
    </citation>
    <scope>NUCLEOTIDE SEQUENCE</scope>
</reference>
<dbReference type="Pfam" id="PF08501">
    <property type="entry name" value="Shikimate_dh_N"/>
    <property type="match status" value="1"/>
</dbReference>
<feature type="chain" id="PRO_5041984361" description="Shikimate dehydrogenase (NADP(+))" evidence="1">
    <location>
        <begin position="17"/>
        <end position="776"/>
    </location>
</feature>
<dbReference type="Pfam" id="PF18317">
    <property type="entry name" value="SDH_C"/>
    <property type="match status" value="1"/>
</dbReference>
<dbReference type="GO" id="GO:0004764">
    <property type="term" value="F:shikimate 3-dehydrogenase (NADP+) activity"/>
    <property type="evidence" value="ECO:0007669"/>
    <property type="project" value="InterPro"/>
</dbReference>
<keyword evidence="1" id="KW-0732">Signal</keyword>
<dbReference type="GO" id="GO:0009423">
    <property type="term" value="P:chorismate biosynthetic process"/>
    <property type="evidence" value="ECO:0007669"/>
    <property type="project" value="TreeGrafter"/>
</dbReference>
<accession>A0AAD2CQC6</accession>
<keyword evidence="5" id="KW-1185">Reference proteome</keyword>
<dbReference type="SUPFAM" id="SSF51735">
    <property type="entry name" value="NAD(P)-binding Rossmann-fold domains"/>
    <property type="match status" value="1"/>
</dbReference>
<dbReference type="InterPro" id="IPR046346">
    <property type="entry name" value="Aminoacid_DH-like_N_sf"/>
</dbReference>
<evidence type="ECO:0008006" key="6">
    <source>
        <dbReference type="Google" id="ProtNLM"/>
    </source>
</evidence>
<sequence length="776" mass="85474">MIGITLIFALVPAILGFVPNGFNHRRPNALNMISDGSQRNIFHNYDKPIVLVGCSGEGNELKRLAESFLEENFPQVPMNIIKPTTDLVLADISSFASPSVIVVDFGAETSDDLDLAEVTRSLYEDNDMLSIYVNVDAEEGKMSADSAKTKSEFDESVFMKYSDYELCIKGEGTEGESANWDHIKWELTRLVARARLAPAVPGEKAPSTNTAHLTMGENTFFLSLSFPEISQVEPYVEEMCLDVDAMEYRTDLLDCRDSRFDLIYGMQLLRRYCRPYVLRVPALPFVGDVLEDVMPICYTVRTQNQAGTYPDDEAGISKMFDMLGWGLRGGVEVLDVESTWDKKKTEDLLDGAKERYASQVLGSHHVVGQEISREEAVELFQQCALDGRAHGAKVVLSIESEEKDRMAHEAAIIAASLAAKEGKPVIPNISLILGDIGQFSRIVNLPFTPVTHESLPVKAAPGQLTAKEIMATRLLMKIVEPKRYAILGHNIAYSVSPQMQGSAFRATVLPHAYGRADVETVEEFVESDFFKDPSLGGCSVTIPHKQSIMPYVDVMSEAATTIGSVNTLIVENEYENDDFKRVIYGDNTDWKGIFNPLERRVGVQGEDSKGIALILGGGGTARAAAFAASELGLKRVYYNRTPSKAEQLVESFGGSVITSLDMESENADEICLGDVLSGDTSLKVIISTLPAGAEFVLPDWLIAKEDVKPVIFDVNYKPYHTKLLEQAEGAGLETVRGSEMLWEQGVGQFEAWTKRTAPYAVMKAVVLQNCLPEDMP</sequence>
<evidence type="ECO:0000256" key="1">
    <source>
        <dbReference type="SAM" id="SignalP"/>
    </source>
</evidence>
<dbReference type="InterPro" id="IPR041121">
    <property type="entry name" value="SDH_C"/>
</dbReference>
<feature type="domain" description="Shikimate dehydrogenase substrate binding N-terminal" evidence="2">
    <location>
        <begin position="486"/>
        <end position="568"/>
    </location>
</feature>
<evidence type="ECO:0000259" key="2">
    <source>
        <dbReference type="Pfam" id="PF08501"/>
    </source>
</evidence>
<organism evidence="4 5">
    <name type="scientific">Cylindrotheca closterium</name>
    <dbReference type="NCBI Taxonomy" id="2856"/>
    <lineage>
        <taxon>Eukaryota</taxon>
        <taxon>Sar</taxon>
        <taxon>Stramenopiles</taxon>
        <taxon>Ochrophyta</taxon>
        <taxon>Bacillariophyta</taxon>
        <taxon>Bacillariophyceae</taxon>
        <taxon>Bacillariophycidae</taxon>
        <taxon>Bacillariales</taxon>
        <taxon>Bacillariaceae</taxon>
        <taxon>Cylindrotheca</taxon>
    </lineage>
</organism>
<dbReference type="InterPro" id="IPR013785">
    <property type="entry name" value="Aldolase_TIM"/>
</dbReference>